<keyword evidence="2 7" id="KW-0812">Transmembrane</keyword>
<keyword evidence="6 7" id="KW-0961">Cell wall biogenesis/degradation</keyword>
<evidence type="ECO:0000256" key="8">
    <source>
        <dbReference type="SAM" id="Coils"/>
    </source>
</evidence>
<dbReference type="GO" id="GO:0005886">
    <property type="term" value="C:plasma membrane"/>
    <property type="evidence" value="ECO:0007669"/>
    <property type="project" value="UniProtKB-SubCell"/>
</dbReference>
<dbReference type="CDD" id="cd08010">
    <property type="entry name" value="MltG_like"/>
    <property type="match status" value="1"/>
</dbReference>
<evidence type="ECO:0000313" key="9">
    <source>
        <dbReference type="EMBL" id="OHA71109.1"/>
    </source>
</evidence>
<comment type="similarity">
    <text evidence="7">Belongs to the transglycosylase MltG family.</text>
</comment>
<feature type="site" description="Important for catalytic activity" evidence="7">
    <location>
        <position position="230"/>
    </location>
</feature>
<dbReference type="GO" id="GO:0071555">
    <property type="term" value="P:cell wall organization"/>
    <property type="evidence" value="ECO:0007669"/>
    <property type="project" value="UniProtKB-KW"/>
</dbReference>
<dbReference type="Gene3D" id="3.30.160.60">
    <property type="entry name" value="Classic Zinc Finger"/>
    <property type="match status" value="1"/>
</dbReference>
<dbReference type="InterPro" id="IPR003770">
    <property type="entry name" value="MLTG-like"/>
</dbReference>
<keyword evidence="8" id="KW-0175">Coiled coil</keyword>
<evidence type="ECO:0000256" key="2">
    <source>
        <dbReference type="ARBA" id="ARBA00022692"/>
    </source>
</evidence>
<dbReference type="EC" id="4.2.2.29" evidence="7"/>
<evidence type="ECO:0000256" key="4">
    <source>
        <dbReference type="ARBA" id="ARBA00023136"/>
    </source>
</evidence>
<evidence type="ECO:0000256" key="5">
    <source>
        <dbReference type="ARBA" id="ARBA00023239"/>
    </source>
</evidence>
<gene>
    <name evidence="7" type="primary">mltG</name>
    <name evidence="9" type="ORF">A3D64_03100</name>
</gene>
<keyword evidence="5 7" id="KW-0456">Lyase</keyword>
<protein>
    <recommendedName>
        <fullName evidence="7">Endolytic murein transglycosylase</fullName>
        <ecNumber evidence="7">4.2.2.29</ecNumber>
    </recommendedName>
    <alternativeName>
        <fullName evidence="7">Peptidoglycan lytic transglycosylase</fullName>
    </alternativeName>
    <alternativeName>
        <fullName evidence="7">Peptidoglycan polymerization terminase</fullName>
    </alternativeName>
</protein>
<evidence type="ECO:0000313" key="10">
    <source>
        <dbReference type="Proteomes" id="UP000178613"/>
    </source>
</evidence>
<dbReference type="Gene3D" id="3.30.1490.480">
    <property type="entry name" value="Endolytic murein transglycosylase"/>
    <property type="match status" value="1"/>
</dbReference>
<evidence type="ECO:0000256" key="1">
    <source>
        <dbReference type="ARBA" id="ARBA00022475"/>
    </source>
</evidence>
<dbReference type="GO" id="GO:0009252">
    <property type="term" value="P:peptidoglycan biosynthetic process"/>
    <property type="evidence" value="ECO:0007669"/>
    <property type="project" value="UniProtKB-UniRule"/>
</dbReference>
<dbReference type="AlphaFoldDB" id="A0A1G2RFF1"/>
<name>A0A1G2RFF1_9BACT</name>
<feature type="transmembrane region" description="Helical" evidence="7">
    <location>
        <begin position="6"/>
        <end position="24"/>
    </location>
</feature>
<reference evidence="9 10" key="1">
    <citation type="journal article" date="2016" name="Nat. Commun.">
        <title>Thousands of microbial genomes shed light on interconnected biogeochemical processes in an aquifer system.</title>
        <authorList>
            <person name="Anantharaman K."/>
            <person name="Brown C.T."/>
            <person name="Hug L.A."/>
            <person name="Sharon I."/>
            <person name="Castelle C.J."/>
            <person name="Probst A.J."/>
            <person name="Thomas B.C."/>
            <person name="Singh A."/>
            <person name="Wilkins M.J."/>
            <person name="Karaoz U."/>
            <person name="Brodie E.L."/>
            <person name="Williams K.H."/>
            <person name="Hubbard S.S."/>
            <person name="Banfield J.F."/>
        </authorList>
    </citation>
    <scope>NUCLEOTIDE SEQUENCE [LARGE SCALE GENOMIC DNA]</scope>
</reference>
<dbReference type="Pfam" id="PF02618">
    <property type="entry name" value="YceG"/>
    <property type="match status" value="1"/>
</dbReference>
<comment type="caution">
    <text evidence="9">The sequence shown here is derived from an EMBL/GenBank/DDBJ whole genome shotgun (WGS) entry which is preliminary data.</text>
</comment>
<proteinExistence type="inferred from homology"/>
<evidence type="ECO:0000256" key="6">
    <source>
        <dbReference type="ARBA" id="ARBA00023316"/>
    </source>
</evidence>
<dbReference type="EMBL" id="MHUB01000010">
    <property type="protein sequence ID" value="OHA71109.1"/>
    <property type="molecule type" value="Genomic_DNA"/>
</dbReference>
<evidence type="ECO:0000256" key="7">
    <source>
        <dbReference type="HAMAP-Rule" id="MF_02065"/>
    </source>
</evidence>
<keyword evidence="3 7" id="KW-1133">Transmembrane helix</keyword>
<evidence type="ECO:0000256" key="3">
    <source>
        <dbReference type="ARBA" id="ARBA00022989"/>
    </source>
</evidence>
<accession>A0A1G2RFF1</accession>
<dbReference type="NCBIfam" id="TIGR00247">
    <property type="entry name" value="endolytic transglycosylase MltG"/>
    <property type="match status" value="1"/>
</dbReference>
<comment type="catalytic activity">
    <reaction evidence="7">
        <text>a peptidoglycan chain = a peptidoglycan chain with N-acetyl-1,6-anhydromuramyl-[peptide] at the reducing end + a peptidoglycan chain with N-acetylglucosamine at the non-reducing end.</text>
        <dbReference type="EC" id="4.2.2.29"/>
    </reaction>
</comment>
<dbReference type="HAMAP" id="MF_02065">
    <property type="entry name" value="MltG"/>
    <property type="match status" value="1"/>
</dbReference>
<dbReference type="PANTHER" id="PTHR30518">
    <property type="entry name" value="ENDOLYTIC MUREIN TRANSGLYCOSYLASE"/>
    <property type="match status" value="1"/>
</dbReference>
<dbReference type="PANTHER" id="PTHR30518:SF2">
    <property type="entry name" value="ENDOLYTIC MUREIN TRANSGLYCOSYLASE"/>
    <property type="match status" value="1"/>
</dbReference>
<dbReference type="Proteomes" id="UP000178613">
    <property type="component" value="Unassembled WGS sequence"/>
</dbReference>
<comment type="function">
    <text evidence="7">Functions as a peptidoglycan terminase that cleaves nascent peptidoglycan strands endolytically to terminate their elongation.</text>
</comment>
<organism evidence="9 10">
    <name type="scientific">Candidatus Wildermuthbacteria bacterium RIFCSPHIGHO2_02_FULL_49_9</name>
    <dbReference type="NCBI Taxonomy" id="1802456"/>
    <lineage>
        <taxon>Bacteria</taxon>
        <taxon>Candidatus Wildermuthiibacteriota</taxon>
    </lineage>
</organism>
<feature type="coiled-coil region" evidence="8">
    <location>
        <begin position="189"/>
        <end position="216"/>
    </location>
</feature>
<keyword evidence="1 7" id="KW-1003">Cell membrane</keyword>
<comment type="subcellular location">
    <subcellularLocation>
        <location evidence="7">Cell membrane</location>
        <topology evidence="7">Single-pass membrane protein</topology>
    </subcellularLocation>
</comment>
<keyword evidence="4 7" id="KW-0472">Membrane</keyword>
<dbReference type="GO" id="GO:0008932">
    <property type="term" value="F:lytic endotransglycosylase activity"/>
    <property type="evidence" value="ECO:0007669"/>
    <property type="project" value="UniProtKB-UniRule"/>
</dbReference>
<sequence>MDKLIFLTIIAMFTTIAIWFGMFMPQEHISKKEVLFAVERGEGSRDIAMRLQEGGLIPSSSLFRLFVLVLGISGKLQAGTYLFSPSMSPIEISRKLAAGDVVKEEITVIEGWNLRDIGLLLENKGMFRAEELWELAGFPAVDYRNAPNLPFPKDFLDDFPFLKDKPSFVGLEGYLFPDTYRVRAGESAEESVKRMLSNFQDKIADFENEIARQKRTLFEVLTLASLLEKEVPSQKDRALVAGVLQNRLSLGMPLQVDATISYLTGKKTVQITKDDTEIDSPFNTYKYPDFPLGPIANPGLQSIEAALFPKENPYLYYLSTLNGETIFSKTLEEHNAAKVRFLR</sequence>